<evidence type="ECO:0000313" key="3">
    <source>
        <dbReference type="WBParaSite" id="SPAL_0000353700.1"/>
    </source>
</evidence>
<dbReference type="Proteomes" id="UP000046392">
    <property type="component" value="Unplaced"/>
</dbReference>
<feature type="chain" id="PRO_5005894138" evidence="1">
    <location>
        <begin position="20"/>
        <end position="286"/>
    </location>
</feature>
<accession>A0A0N5BBY7</accession>
<evidence type="ECO:0000256" key="1">
    <source>
        <dbReference type="SAM" id="SignalP"/>
    </source>
</evidence>
<evidence type="ECO:0000313" key="2">
    <source>
        <dbReference type="Proteomes" id="UP000046392"/>
    </source>
</evidence>
<dbReference type="AlphaFoldDB" id="A0A0N5BBY7"/>
<dbReference type="WBParaSite" id="SPAL_0000353700.1">
    <property type="protein sequence ID" value="SPAL_0000353700.1"/>
    <property type="gene ID" value="SPAL_0000353700"/>
</dbReference>
<sequence length="286" mass="31842">MKIILNFDILLLLFIFDNGEIVKSVDDVIMNKNTKETKGTVKSDTAKYNNIRNSNTKFVELDSKSGVSSSTMIPEGHRFNTTTHTTSRPFFSSVGDSNVVSTALPIDLENSSMALGYTKSNMTNKSRFKNITQFSGNNNLMEVFSGKEVSVMQLTNGKQINIAKKVNQIVFGNGNDRNSKTKVGKLSEELPTGKSKSTSNLEDLFKKELDGFITIINCYRDISFFGQNSSNLSCSQDVDTSKNSIVKKTRLTKQKNIKLYGGISSLKFTFTDKGRFSEIIYEVSKV</sequence>
<protein>
    <submittedName>
        <fullName evidence="3">Astacin domain-containing protein</fullName>
    </submittedName>
</protein>
<name>A0A0N5BBY7_STREA</name>
<reference evidence="3" key="1">
    <citation type="submission" date="2017-02" db="UniProtKB">
        <authorList>
            <consortium name="WormBaseParasite"/>
        </authorList>
    </citation>
    <scope>IDENTIFICATION</scope>
</reference>
<keyword evidence="2" id="KW-1185">Reference proteome</keyword>
<feature type="signal peptide" evidence="1">
    <location>
        <begin position="1"/>
        <end position="19"/>
    </location>
</feature>
<proteinExistence type="predicted"/>
<keyword evidence="1" id="KW-0732">Signal</keyword>
<organism evidence="2 3">
    <name type="scientific">Strongyloides papillosus</name>
    <name type="common">Intestinal threadworm</name>
    <dbReference type="NCBI Taxonomy" id="174720"/>
    <lineage>
        <taxon>Eukaryota</taxon>
        <taxon>Metazoa</taxon>
        <taxon>Ecdysozoa</taxon>
        <taxon>Nematoda</taxon>
        <taxon>Chromadorea</taxon>
        <taxon>Rhabditida</taxon>
        <taxon>Tylenchina</taxon>
        <taxon>Panagrolaimomorpha</taxon>
        <taxon>Strongyloidoidea</taxon>
        <taxon>Strongyloididae</taxon>
        <taxon>Strongyloides</taxon>
    </lineage>
</organism>